<sequence length="74" mass="8174">MSANRSRRATYNHTGIFVHLREAAEPSEQPPSDQTCPALHVIAGLTPWADHQPRHALGVDGRCRHCHTTIKGNP</sequence>
<dbReference type="EMBL" id="KX620750">
    <property type="protein sequence ID" value="AOT24395.1"/>
    <property type="molecule type" value="Genomic_DNA"/>
</dbReference>
<reference evidence="1 2" key="1">
    <citation type="submission" date="2016-07" db="EMBL/GenBank/DDBJ databases">
        <authorList>
            <person name="Modlin R.L."/>
            <person name="Cheng L.S."/>
            <person name="Marinelli L.J."/>
            <person name="Grosset N."/>
            <person name="Gautier M."/>
            <person name="Fitz-Gibbon S."/>
            <person name="Pellegrini M."/>
            <person name="Bowman C.A."/>
            <person name="Russell D.A."/>
            <person name="Jacobs-Sera D."/>
            <person name="Hatfull G.F."/>
        </authorList>
    </citation>
    <scope>NUCLEOTIDE SEQUENCE [LARGE SCALE GENOMIC DNA]</scope>
</reference>
<dbReference type="RefSeq" id="YP_009596847.1">
    <property type="nucleotide sequence ID" value="NC_041891.1"/>
</dbReference>
<name>A0A1D8ETN3_9CAUD</name>
<organism evidence="1 2">
    <name type="scientific">Propionibacterium phage B22</name>
    <dbReference type="NCBI Taxonomy" id="1897532"/>
    <lineage>
        <taxon>Viruses</taxon>
        <taxon>Duplodnaviria</taxon>
        <taxon>Heunggongvirae</taxon>
        <taxon>Uroviricota</taxon>
        <taxon>Caudoviricetes</taxon>
        <taxon>Doucettevirus</taxon>
        <taxon>Doucettevirus B22</taxon>
    </lineage>
</organism>
<dbReference type="KEGG" id="vg:40072447"/>
<accession>A0A1D8ETN3</accession>
<evidence type="ECO:0000313" key="1">
    <source>
        <dbReference type="EMBL" id="AOT24395.1"/>
    </source>
</evidence>
<protein>
    <submittedName>
        <fullName evidence="1">Uncharacterized protein</fullName>
    </submittedName>
</protein>
<dbReference type="Proteomes" id="UP000221125">
    <property type="component" value="Segment"/>
</dbReference>
<dbReference type="OrthoDB" id="23627at10239"/>
<proteinExistence type="predicted"/>
<dbReference type="GeneID" id="40072447"/>
<gene>
    <name evidence="1" type="primary">44</name>
    <name evidence="1" type="ORF">B22_44</name>
</gene>
<keyword evidence="2" id="KW-1185">Reference proteome</keyword>
<evidence type="ECO:0000313" key="2">
    <source>
        <dbReference type="Proteomes" id="UP000221125"/>
    </source>
</evidence>